<accession>A0A1G4K9K4</accession>
<dbReference type="GO" id="GO:0003676">
    <property type="term" value="F:nucleic acid binding"/>
    <property type="evidence" value="ECO:0007669"/>
    <property type="project" value="UniProtKB-ARBA"/>
</dbReference>
<reference evidence="6" key="1">
    <citation type="submission" date="2016-03" db="EMBL/GenBank/DDBJ databases">
        <authorList>
            <person name="Devillers Hugo."/>
        </authorList>
    </citation>
    <scope>NUCLEOTIDE SEQUENCE [LARGE SCALE GENOMIC DNA]</scope>
</reference>
<organism evidence="5 6">
    <name type="scientific">Lachancea meyersii CBS 8951</name>
    <dbReference type="NCBI Taxonomy" id="1266667"/>
    <lineage>
        <taxon>Eukaryota</taxon>
        <taxon>Fungi</taxon>
        <taxon>Dikarya</taxon>
        <taxon>Ascomycota</taxon>
        <taxon>Saccharomycotina</taxon>
        <taxon>Saccharomycetes</taxon>
        <taxon>Saccharomycetales</taxon>
        <taxon>Saccharomycetaceae</taxon>
        <taxon>Lachancea</taxon>
    </lineage>
</organism>
<sequence length="263" mass="28624">MSNPFDLLGNDVEDANVVAPLPPKEIVRNTTSSKKADVPPPSADPSRANKNRPKPTGNEAAFKDKNGGRKNNRSREAPAETTGAKRTTHAARRSSDRQNRSGKVDTEKRVRQGWGDNKKEVTEEAAAEIDAQAEIEADKAEEETPASNKKSLQDYLDEVNSSGLNKAPAAKKSVDQLEDAELLVKKEEVYAEPTKVKSLKSKQLKSKQYLDFDVNFSDSQSSAKPRKFDNNKGGPRRGGKSKPAKAAGEQKPAVNAKNFPSLA</sequence>
<feature type="compositionally biased region" description="Basic and acidic residues" evidence="3">
    <location>
        <begin position="93"/>
        <end position="122"/>
    </location>
</feature>
<dbReference type="SMART" id="SM01233">
    <property type="entry name" value="HABP4_PAI-RBP1"/>
    <property type="match status" value="1"/>
</dbReference>
<gene>
    <name evidence="5" type="ORF">LAME_0G11892G</name>
</gene>
<evidence type="ECO:0000256" key="2">
    <source>
        <dbReference type="ARBA" id="ARBA00022490"/>
    </source>
</evidence>
<name>A0A1G4K9K4_9SACH</name>
<feature type="compositionally biased region" description="Acidic residues" evidence="3">
    <location>
        <begin position="123"/>
        <end position="144"/>
    </location>
</feature>
<dbReference type="Pfam" id="PF09598">
    <property type="entry name" value="Stm1_N"/>
    <property type="match status" value="1"/>
</dbReference>
<evidence type="ECO:0000313" key="5">
    <source>
        <dbReference type="EMBL" id="SCV00771.1"/>
    </source>
</evidence>
<feature type="domain" description="Hyaluronan/mRNA-binding protein" evidence="4">
    <location>
        <begin position="91"/>
        <end position="178"/>
    </location>
</feature>
<comment type="subcellular location">
    <subcellularLocation>
        <location evidence="1">Cytoplasm</location>
    </subcellularLocation>
</comment>
<dbReference type="InterPro" id="IPR019084">
    <property type="entry name" value="STM1-like_N"/>
</dbReference>
<keyword evidence="2" id="KW-0963">Cytoplasm</keyword>
<keyword evidence="6" id="KW-1185">Reference proteome</keyword>
<dbReference type="OrthoDB" id="5426471at2759"/>
<dbReference type="InterPro" id="IPR006861">
    <property type="entry name" value="HABP4_PAIRBP1-bd"/>
</dbReference>
<evidence type="ECO:0000256" key="3">
    <source>
        <dbReference type="SAM" id="MobiDB-lite"/>
    </source>
</evidence>
<dbReference type="Proteomes" id="UP000191144">
    <property type="component" value="Chromosome G"/>
</dbReference>
<dbReference type="EMBL" id="LT598484">
    <property type="protein sequence ID" value="SCV00771.1"/>
    <property type="molecule type" value="Genomic_DNA"/>
</dbReference>
<dbReference type="Gene3D" id="6.10.140.1040">
    <property type="match status" value="1"/>
</dbReference>
<evidence type="ECO:0000256" key="1">
    <source>
        <dbReference type="ARBA" id="ARBA00004496"/>
    </source>
</evidence>
<feature type="compositionally biased region" description="Basic residues" evidence="3">
    <location>
        <begin position="234"/>
        <end position="243"/>
    </location>
</feature>
<protein>
    <submittedName>
        <fullName evidence="5">LAME_0G11892g1_1</fullName>
    </submittedName>
</protein>
<feature type="region of interest" description="Disordered" evidence="3">
    <location>
        <begin position="214"/>
        <end position="263"/>
    </location>
</feature>
<feature type="compositionally biased region" description="Basic and acidic residues" evidence="3">
    <location>
        <begin position="61"/>
        <end position="78"/>
    </location>
</feature>
<evidence type="ECO:0000259" key="4">
    <source>
        <dbReference type="SMART" id="SM01233"/>
    </source>
</evidence>
<dbReference type="GO" id="GO:0005737">
    <property type="term" value="C:cytoplasm"/>
    <property type="evidence" value="ECO:0007669"/>
    <property type="project" value="UniProtKB-SubCell"/>
</dbReference>
<evidence type="ECO:0000313" key="6">
    <source>
        <dbReference type="Proteomes" id="UP000191144"/>
    </source>
</evidence>
<feature type="region of interest" description="Disordered" evidence="3">
    <location>
        <begin position="1"/>
        <end position="175"/>
    </location>
</feature>
<proteinExistence type="predicted"/>
<dbReference type="AlphaFoldDB" id="A0A1G4K9K4"/>